<keyword evidence="10" id="KW-0418">Kinase</keyword>
<comment type="caution">
    <text evidence="26">The sequence shown here is derived from an EMBL/GenBank/DDBJ whole genome shotgun (WGS) entry which is preliminary data.</text>
</comment>
<evidence type="ECO:0000256" key="4">
    <source>
        <dbReference type="ARBA" id="ARBA00011837"/>
    </source>
</evidence>
<dbReference type="InterPro" id="IPR011009">
    <property type="entry name" value="Kinase-like_dom_sf"/>
</dbReference>
<dbReference type="PROSITE" id="PS00107">
    <property type="entry name" value="PROTEIN_KINASE_ATP"/>
    <property type="match status" value="1"/>
</dbReference>
<organism evidence="26 27">
    <name type="scientific">Diploscapter pachys</name>
    <dbReference type="NCBI Taxonomy" id="2018661"/>
    <lineage>
        <taxon>Eukaryota</taxon>
        <taxon>Metazoa</taxon>
        <taxon>Ecdysozoa</taxon>
        <taxon>Nematoda</taxon>
        <taxon>Chromadorea</taxon>
        <taxon>Rhabditida</taxon>
        <taxon>Rhabditina</taxon>
        <taxon>Rhabditomorpha</taxon>
        <taxon>Rhabditoidea</taxon>
        <taxon>Rhabditidae</taxon>
        <taxon>Diploscapter</taxon>
    </lineage>
</organism>
<evidence type="ECO:0000256" key="6">
    <source>
        <dbReference type="ARBA" id="ARBA00012425"/>
    </source>
</evidence>
<dbReference type="FunFam" id="3.30.200.20:FF:000707">
    <property type="entry name" value="Cyclin dependent kinase 19"/>
    <property type="match status" value="1"/>
</dbReference>
<name>A0A2A2LNL0_9BILA</name>
<keyword evidence="8" id="KW-0808">Transferase</keyword>
<comment type="catalytic activity">
    <reaction evidence="18">
        <text>L-seryl-[protein] + ATP = O-phospho-L-seryl-[protein] + ADP + H(+)</text>
        <dbReference type="Rhea" id="RHEA:17989"/>
        <dbReference type="Rhea" id="RHEA-COMP:9863"/>
        <dbReference type="Rhea" id="RHEA-COMP:11604"/>
        <dbReference type="ChEBI" id="CHEBI:15378"/>
        <dbReference type="ChEBI" id="CHEBI:29999"/>
        <dbReference type="ChEBI" id="CHEBI:30616"/>
        <dbReference type="ChEBI" id="CHEBI:83421"/>
        <dbReference type="ChEBI" id="CHEBI:456216"/>
        <dbReference type="EC" id="2.7.11.22"/>
    </reaction>
</comment>
<dbReference type="Pfam" id="PF00069">
    <property type="entry name" value="Pkinase"/>
    <property type="match status" value="1"/>
</dbReference>
<keyword evidence="14" id="KW-0539">Nucleus</keyword>
<evidence type="ECO:0000256" key="20">
    <source>
        <dbReference type="ARBA" id="ARBA00053807"/>
    </source>
</evidence>
<evidence type="ECO:0000256" key="8">
    <source>
        <dbReference type="ARBA" id="ARBA00022679"/>
    </source>
</evidence>
<feature type="region of interest" description="Disordered" evidence="24">
    <location>
        <begin position="522"/>
        <end position="593"/>
    </location>
</feature>
<evidence type="ECO:0000256" key="1">
    <source>
        <dbReference type="ARBA" id="ARBA00001946"/>
    </source>
</evidence>
<proteinExistence type="inferred from homology"/>
<evidence type="ECO:0000256" key="17">
    <source>
        <dbReference type="ARBA" id="ARBA00047811"/>
    </source>
</evidence>
<dbReference type="AlphaFoldDB" id="A0A2A2LNL0"/>
<dbReference type="EC" id="2.7.11.23" evidence="5"/>
<evidence type="ECO:0000256" key="12">
    <source>
        <dbReference type="ARBA" id="ARBA00023015"/>
    </source>
</evidence>
<accession>A0A2A2LNL0</accession>
<evidence type="ECO:0000256" key="5">
    <source>
        <dbReference type="ARBA" id="ARBA00012409"/>
    </source>
</evidence>
<dbReference type="PANTHER" id="PTHR24056:SF495">
    <property type="entry name" value="CYCLIN-DEPENDENT KINASE 8-RELATED"/>
    <property type="match status" value="1"/>
</dbReference>
<comment type="subunit">
    <text evidence="4">Component of the Mediator complex.</text>
</comment>
<evidence type="ECO:0000256" key="19">
    <source>
        <dbReference type="ARBA" id="ARBA00049280"/>
    </source>
</evidence>
<feature type="compositionally biased region" description="Polar residues" evidence="24">
    <location>
        <begin position="618"/>
        <end position="628"/>
    </location>
</feature>
<evidence type="ECO:0000256" key="11">
    <source>
        <dbReference type="ARBA" id="ARBA00022840"/>
    </source>
</evidence>
<dbReference type="STRING" id="2018661.A0A2A2LNL0"/>
<evidence type="ECO:0000259" key="25">
    <source>
        <dbReference type="PROSITE" id="PS50011"/>
    </source>
</evidence>
<dbReference type="Gene3D" id="1.10.510.10">
    <property type="entry name" value="Transferase(Phosphotransferase) domain 1"/>
    <property type="match status" value="1"/>
</dbReference>
<dbReference type="EMBL" id="LIAE01006552">
    <property type="protein sequence ID" value="PAV87749.1"/>
    <property type="molecule type" value="Genomic_DNA"/>
</dbReference>
<dbReference type="PROSITE" id="PS00108">
    <property type="entry name" value="PROTEIN_KINASE_ST"/>
    <property type="match status" value="1"/>
</dbReference>
<evidence type="ECO:0000256" key="22">
    <source>
        <dbReference type="ARBA" id="ARBA00083351"/>
    </source>
</evidence>
<dbReference type="GO" id="GO:0005524">
    <property type="term" value="F:ATP binding"/>
    <property type="evidence" value="ECO:0007669"/>
    <property type="project" value="UniProtKB-UniRule"/>
</dbReference>
<dbReference type="EC" id="2.7.11.22" evidence="6"/>
<dbReference type="PROSITE" id="PS50011">
    <property type="entry name" value="PROTEIN_KINASE_DOM"/>
    <property type="match status" value="1"/>
</dbReference>
<feature type="binding site" evidence="23">
    <location>
        <position position="56"/>
    </location>
    <ligand>
        <name>ATP</name>
        <dbReference type="ChEBI" id="CHEBI:30616"/>
    </ligand>
</feature>
<feature type="domain" description="Protein kinase" evidence="25">
    <location>
        <begin position="22"/>
        <end position="342"/>
    </location>
</feature>
<dbReference type="InterPro" id="IPR017441">
    <property type="entry name" value="Protein_kinase_ATP_BS"/>
</dbReference>
<evidence type="ECO:0000256" key="23">
    <source>
        <dbReference type="PROSITE-ProRule" id="PRU10141"/>
    </source>
</evidence>
<dbReference type="SMART" id="SM00220">
    <property type="entry name" value="S_TKc"/>
    <property type="match status" value="1"/>
</dbReference>
<evidence type="ECO:0000256" key="14">
    <source>
        <dbReference type="ARBA" id="ARBA00023242"/>
    </source>
</evidence>
<keyword evidence="27" id="KW-1185">Reference proteome</keyword>
<dbReference type="GO" id="GO:0008353">
    <property type="term" value="F:RNA polymerase II CTD heptapeptide repeat kinase activity"/>
    <property type="evidence" value="ECO:0007669"/>
    <property type="project" value="UniProtKB-EC"/>
</dbReference>
<evidence type="ECO:0000256" key="3">
    <source>
        <dbReference type="ARBA" id="ARBA00006485"/>
    </source>
</evidence>
<comment type="cofactor">
    <cofactor evidence="1">
        <name>Mg(2+)</name>
        <dbReference type="ChEBI" id="CHEBI:18420"/>
    </cofactor>
</comment>
<comment type="similarity">
    <text evidence="3">Belongs to the protein kinase superfamily. CMGC Ser/Thr protein kinase family. CDC2/CDKX subfamily.</text>
</comment>
<protein>
    <recommendedName>
        <fullName evidence="15">Cyclin-dependent kinase 8</fullName>
        <ecNumber evidence="6">2.7.11.22</ecNumber>
        <ecNumber evidence="5">2.7.11.23</ecNumber>
    </recommendedName>
    <alternativeName>
        <fullName evidence="16">Cell division protein kinase 8</fullName>
    </alternativeName>
    <alternativeName>
        <fullName evidence="22">Mediator complex subunit cdk-8</fullName>
    </alternativeName>
    <alternativeName>
        <fullName evidence="21">Mediator of RNA polymerase II transcription subunit cdk-8</fullName>
    </alternativeName>
</protein>
<keyword evidence="7" id="KW-0723">Serine/threonine-protein kinase</keyword>
<dbReference type="PANTHER" id="PTHR24056">
    <property type="entry name" value="CELL DIVISION PROTEIN KINASE"/>
    <property type="match status" value="1"/>
</dbReference>
<feature type="compositionally biased region" description="Low complexity" evidence="24">
    <location>
        <begin position="608"/>
        <end position="617"/>
    </location>
</feature>
<evidence type="ECO:0000256" key="24">
    <source>
        <dbReference type="SAM" id="MobiDB-lite"/>
    </source>
</evidence>
<evidence type="ECO:0000256" key="13">
    <source>
        <dbReference type="ARBA" id="ARBA00023163"/>
    </source>
</evidence>
<keyword evidence="13" id="KW-0804">Transcription</keyword>
<keyword evidence="11 23" id="KW-0067">ATP-binding</keyword>
<comment type="subcellular location">
    <subcellularLocation>
        <location evidence="2">Nucleus</location>
    </subcellularLocation>
</comment>
<evidence type="ECO:0000256" key="15">
    <source>
        <dbReference type="ARBA" id="ARBA00039268"/>
    </source>
</evidence>
<dbReference type="OrthoDB" id="6284126at2759"/>
<dbReference type="CDD" id="cd07842">
    <property type="entry name" value="STKc_CDK8_like"/>
    <property type="match status" value="1"/>
</dbReference>
<dbReference type="GO" id="GO:0004693">
    <property type="term" value="F:cyclin-dependent protein serine/threonine kinase activity"/>
    <property type="evidence" value="ECO:0007669"/>
    <property type="project" value="UniProtKB-EC"/>
</dbReference>
<evidence type="ECO:0000256" key="9">
    <source>
        <dbReference type="ARBA" id="ARBA00022741"/>
    </source>
</evidence>
<evidence type="ECO:0000313" key="26">
    <source>
        <dbReference type="EMBL" id="PAV87749.1"/>
    </source>
</evidence>
<evidence type="ECO:0000256" key="21">
    <source>
        <dbReference type="ARBA" id="ARBA00082704"/>
    </source>
</evidence>
<dbReference type="SUPFAM" id="SSF56112">
    <property type="entry name" value="Protein kinase-like (PK-like)"/>
    <property type="match status" value="1"/>
</dbReference>
<feature type="compositionally biased region" description="Low complexity" evidence="24">
    <location>
        <begin position="522"/>
        <end position="558"/>
    </location>
</feature>
<keyword evidence="12" id="KW-0805">Transcription regulation</keyword>
<comment type="function">
    <text evidence="20">Component of the Mediator complex, a coactivator involved in regulated gene transcription of nearly all RNA polymerase II-dependent genes. Mediator functions as a bridge to convey information from gene-specific regulatory proteins to the basal RNA polymerase II transcription machinery. Mediator is recruited to promoters by direct interactions with regulatory proteins and serves as a scaffold for the assembly of a functional pre-initiation complex with RNA polymerase II and the general transcription factors. Phosphorylates the CTD (C-terminal domain) of the large subunit of RNA polymerase II (RNAp II), which may inhibit the formation of a transcription initiation complex.</text>
</comment>
<evidence type="ECO:0000256" key="18">
    <source>
        <dbReference type="ARBA" id="ARBA00048367"/>
    </source>
</evidence>
<dbReference type="InterPro" id="IPR000719">
    <property type="entry name" value="Prot_kinase_dom"/>
</dbReference>
<dbReference type="Proteomes" id="UP000218231">
    <property type="component" value="Unassembled WGS sequence"/>
</dbReference>
<dbReference type="InterPro" id="IPR050108">
    <property type="entry name" value="CDK"/>
</dbReference>
<dbReference type="InterPro" id="IPR008271">
    <property type="entry name" value="Ser/Thr_kinase_AS"/>
</dbReference>
<feature type="region of interest" description="Disordered" evidence="24">
    <location>
        <begin position="608"/>
        <end position="628"/>
    </location>
</feature>
<evidence type="ECO:0000256" key="2">
    <source>
        <dbReference type="ARBA" id="ARBA00004123"/>
    </source>
</evidence>
<evidence type="ECO:0000256" key="16">
    <source>
        <dbReference type="ARBA" id="ARBA00041245"/>
    </source>
</evidence>
<evidence type="ECO:0000313" key="27">
    <source>
        <dbReference type="Proteomes" id="UP000218231"/>
    </source>
</evidence>
<reference evidence="26 27" key="1">
    <citation type="journal article" date="2017" name="Curr. Biol.">
        <title>Genome architecture and evolution of a unichromosomal asexual nematode.</title>
        <authorList>
            <person name="Fradin H."/>
            <person name="Zegar C."/>
            <person name="Gutwein M."/>
            <person name="Lucas J."/>
            <person name="Kovtun M."/>
            <person name="Corcoran D."/>
            <person name="Baugh L.R."/>
            <person name="Kiontke K."/>
            <person name="Gunsalus K."/>
            <person name="Fitch D.H."/>
            <person name="Piano F."/>
        </authorList>
    </citation>
    <scope>NUCLEOTIDE SEQUENCE [LARGE SCALE GENOMIC DNA]</scope>
    <source>
        <strain evidence="26">PF1309</strain>
    </source>
</reference>
<gene>
    <name evidence="26" type="ORF">WR25_03785</name>
</gene>
<comment type="catalytic activity">
    <reaction evidence="19">
        <text>[DNA-directed RNA polymerase] + ATP = phospho-[DNA-directed RNA polymerase] + ADP + H(+)</text>
        <dbReference type="Rhea" id="RHEA:10216"/>
        <dbReference type="Rhea" id="RHEA-COMP:11321"/>
        <dbReference type="Rhea" id="RHEA-COMP:11322"/>
        <dbReference type="ChEBI" id="CHEBI:15378"/>
        <dbReference type="ChEBI" id="CHEBI:30616"/>
        <dbReference type="ChEBI" id="CHEBI:43176"/>
        <dbReference type="ChEBI" id="CHEBI:68546"/>
        <dbReference type="ChEBI" id="CHEBI:456216"/>
        <dbReference type="EC" id="2.7.11.23"/>
    </reaction>
</comment>
<keyword evidence="9 23" id="KW-0547">Nucleotide-binding</keyword>
<evidence type="ECO:0000256" key="10">
    <source>
        <dbReference type="ARBA" id="ARBA00022777"/>
    </source>
</evidence>
<comment type="catalytic activity">
    <reaction evidence="17">
        <text>L-threonyl-[protein] + ATP = O-phospho-L-threonyl-[protein] + ADP + H(+)</text>
        <dbReference type="Rhea" id="RHEA:46608"/>
        <dbReference type="Rhea" id="RHEA-COMP:11060"/>
        <dbReference type="Rhea" id="RHEA-COMP:11605"/>
        <dbReference type="ChEBI" id="CHEBI:15378"/>
        <dbReference type="ChEBI" id="CHEBI:30013"/>
        <dbReference type="ChEBI" id="CHEBI:30616"/>
        <dbReference type="ChEBI" id="CHEBI:61977"/>
        <dbReference type="ChEBI" id="CHEBI:456216"/>
        <dbReference type="EC" id="2.7.11.22"/>
    </reaction>
</comment>
<dbReference type="GO" id="GO:0005634">
    <property type="term" value="C:nucleus"/>
    <property type="evidence" value="ECO:0007669"/>
    <property type="project" value="UniProtKB-SubCell"/>
</dbReference>
<sequence>MIDYSFKEELARTRERVEDLFYFESSKIGRGTYGLVYKATPKQPSVKYPAKEYALKLIEGQGFSMSACREIALLREMKHTNLICLQRVFLTNEKKVWLLLDYAEHDLWHIIKHHRNAKSKKTPVMVPKSMVKSILYQILDGIHYLHSNWILHRDLKPANILVMGDGPPNVRGRVKIADMGFARIFSNPLKPLAELDPVVVTFWYRAPELLLGAKHYTKAIDVWAIGCIFAELLTSEPVFFCKEEDIKAQSPYHYDQLKRIFSVMGYPSEADWSDIKKMPDYQKLHMDLKNQNATFGSCSMQRYMEKYKIESETQQFKLLLKLLTMDPIKRISCKDAMEDNYFKTDPKPTEDVFYKFDIPYPKRDYLPENDVKKSHAMPTEEQNTNPPINQADSEPANKRMRVMNAHNNGSSIKIGGTSSGTMYGASGAQTQSIQVQQAASNNRPITSGQEMHLQGNNQMQGSGASDMQQPIGAMSNQQPPAHHMHQQNMQGMMQQPGHHQQFHPGQTQPQQMFQNQPMPAQMMQPQQTHPQPGHYPMGMMQNQQQQQQQQQQMMARQGAQGGHPHGQMGQAHPQMMGHGNQQAPPPYGMQNNDNMMMQGGQYMGQMQMGPGNNMNVQHGQWPQQHRYQ</sequence>
<evidence type="ECO:0000256" key="7">
    <source>
        <dbReference type="ARBA" id="ARBA00022527"/>
    </source>
</evidence>
<dbReference type="FunFam" id="1.10.510.10:FF:000088">
    <property type="entry name" value="cyclin-dependent kinase 8 isoform X1"/>
    <property type="match status" value="1"/>
</dbReference>
<feature type="region of interest" description="Disordered" evidence="24">
    <location>
        <begin position="446"/>
        <end position="467"/>
    </location>
</feature>
<dbReference type="Gene3D" id="3.30.200.20">
    <property type="entry name" value="Phosphorylase Kinase, domain 1"/>
    <property type="match status" value="1"/>
</dbReference>